<gene>
    <name evidence="1" type="ORF">HLI_11730</name>
</gene>
<dbReference type="OrthoDB" id="4498710at2"/>
<proteinExistence type="predicted"/>
<dbReference type="Gene3D" id="3.30.420.280">
    <property type="match status" value="1"/>
</dbReference>
<evidence type="ECO:0000313" key="2">
    <source>
        <dbReference type="Proteomes" id="UP000287756"/>
    </source>
</evidence>
<organism evidence="1 2">
    <name type="scientific">Halobacillus litoralis</name>
    <dbReference type="NCBI Taxonomy" id="45668"/>
    <lineage>
        <taxon>Bacteria</taxon>
        <taxon>Bacillati</taxon>
        <taxon>Bacillota</taxon>
        <taxon>Bacilli</taxon>
        <taxon>Bacillales</taxon>
        <taxon>Bacillaceae</taxon>
        <taxon>Halobacillus</taxon>
    </lineage>
</organism>
<name>A0A410MDQ4_9BACI</name>
<reference evidence="1 2" key="1">
    <citation type="submission" date="2018-01" db="EMBL/GenBank/DDBJ databases">
        <title>The whole genome sequencing and assembly of Halobacillus litoralis ERB031 strain.</title>
        <authorList>
            <person name="Lee S.-J."/>
            <person name="Park M.-K."/>
            <person name="Kim J.-Y."/>
            <person name="Lee Y.-J."/>
            <person name="Yi H."/>
            <person name="Bahn Y.-S."/>
            <person name="Kim J.F."/>
            <person name="Lee D.-W."/>
        </authorList>
    </citation>
    <scope>NUCLEOTIDE SEQUENCE [LARGE SCALE GENOMIC DNA]</scope>
    <source>
        <strain evidence="1 2">ERB 031</strain>
    </source>
</reference>
<dbReference type="InterPro" id="IPR006437">
    <property type="entry name" value="Phage_terminase_lsu"/>
</dbReference>
<dbReference type="EMBL" id="CP026118">
    <property type="protein sequence ID" value="QAS52818.1"/>
    <property type="molecule type" value="Genomic_DNA"/>
</dbReference>
<dbReference type="KEGG" id="hli:HLI_11730"/>
<dbReference type="Gene3D" id="3.40.50.300">
    <property type="entry name" value="P-loop containing nucleotide triphosphate hydrolases"/>
    <property type="match status" value="1"/>
</dbReference>
<dbReference type="NCBIfam" id="TIGR01547">
    <property type="entry name" value="phage_term_2"/>
    <property type="match status" value="1"/>
</dbReference>
<dbReference type="Proteomes" id="UP000287756">
    <property type="component" value="Chromosome"/>
</dbReference>
<sequence>MIKITAKKKKPAPFKFKPFSKKQMKVLTWWRKESPVKDRDGIICDGSVRAGKTVVMSLSYVMWAMETFEDENLGMAGKTIGSFRRNVITPLKRMLKSRGYVVKDHRADNYLTITYKGVSNYFYVFGGKDESSQDLIQGITLAGMFFDEVALMPQSFVSQATARCSVEGSKFWFNCNPAGPYHWFKTDYLDAIEEKNLLHLHFTMDDNLSLSEKVKERFKRLYAGVFYQRYILGLWVLAEGVIYDMFDKDKHSLDVPYTQFKKYYVSIDYGTQNPTAFGLWGFRHDVWYKLKEYHYDGREEKKQKTDQEYLKDLIDFLDDIKPAGVVVDPSASSFIALLKKNSFKVIEAKNDVLEGIRNVANALINGEIMYDLSCTETFREYASYIWDKKAADRGEDKPVKANDHHMDSDRYFVNTILVSKYKLSIKERYKKLYGR</sequence>
<dbReference type="RefSeq" id="WP_128525095.1">
    <property type="nucleotide sequence ID" value="NZ_CP026118.1"/>
</dbReference>
<accession>A0A410MDQ4</accession>
<dbReference type="AlphaFoldDB" id="A0A410MDQ4"/>
<evidence type="ECO:0000313" key="1">
    <source>
        <dbReference type="EMBL" id="QAS52818.1"/>
    </source>
</evidence>
<protein>
    <submittedName>
        <fullName evidence="1">PBSX family phage terminase large subunit</fullName>
    </submittedName>
</protein>
<dbReference type="Pfam" id="PF03237">
    <property type="entry name" value="Terminase_6N"/>
    <property type="match status" value="1"/>
</dbReference>
<dbReference type="InterPro" id="IPR027417">
    <property type="entry name" value="P-loop_NTPase"/>
</dbReference>